<evidence type="ECO:0000256" key="2">
    <source>
        <dbReference type="ARBA" id="ARBA00023172"/>
    </source>
</evidence>
<proteinExistence type="predicted"/>
<sequence>MAFILAVKSQRISHAEAQRFLAAEVAQALTRIDEERYYEPEASSPEEWRTRYFDEKCRSVALRIVAARGSGACLIDEDRRDLMLDGFTEGHLLTICKEIESLRAELRSPDFLRGVKDAAETVIGRDDLSQPDVRASIALRLRARAMAIEASDRRASVGPFRLLDEKACYDHVNQGGEAEPTQSMIVETPEANVAHFSAIYGRPVRETNAEGAVQNARNDGIADLIAAHLDAKNKRTKCEGEAKKIAKDVRQRRSVLRHFSQAISARFLIDLTQSDLAQYGDTMDKIPKIHGKSRADRDRTIHELVERAEDLPEEDVGLSANTKNRNFGIIKDFLTFARAKHGIVPQATLFFEDLYSRPEDGECNERLAFSDDDVTKLTDHPVWREGRCPETGRDGRSFADFGLYWMPIIADLTGMRREEIAGMMLDDVVTDHSIPHFDIRPNRNRRLKNKSSRRCVPIHDGLMELGFRDYVDGLRDRGEIDLFPELKPTAGGSYGGVFYKDWKKVLDEQLGPDLVGKVFHSWRHRFVTLMRNDSAIAKDVVQDIVGHTPQDETDRTYRDTTQFRDEMLARLNPAIQSVPCGHWMGKA</sequence>
<evidence type="ECO:0000256" key="1">
    <source>
        <dbReference type="ARBA" id="ARBA00022908"/>
    </source>
</evidence>
<dbReference type="GO" id="GO:0015074">
    <property type="term" value="P:DNA integration"/>
    <property type="evidence" value="ECO:0007669"/>
    <property type="project" value="UniProtKB-KW"/>
</dbReference>
<dbReference type="PROSITE" id="PS51898">
    <property type="entry name" value="TYR_RECOMBINASE"/>
    <property type="match status" value="1"/>
</dbReference>
<protein>
    <recommendedName>
        <fullName evidence="3">Tyr recombinase domain-containing protein</fullName>
    </recommendedName>
</protein>
<keyword evidence="2" id="KW-0233">DNA recombination</keyword>
<dbReference type="CDD" id="cd01184">
    <property type="entry name" value="INT_C_like_1"/>
    <property type="match status" value="1"/>
</dbReference>
<dbReference type="Gene3D" id="1.10.443.10">
    <property type="entry name" value="Intergrase catalytic core"/>
    <property type="match status" value="1"/>
</dbReference>
<evidence type="ECO:0000313" key="4">
    <source>
        <dbReference type="EMBL" id="ETX28453.1"/>
    </source>
</evidence>
<dbReference type="InterPro" id="IPR050090">
    <property type="entry name" value="Tyrosine_recombinase_XerCD"/>
</dbReference>
<dbReference type="EMBL" id="JAME01000019">
    <property type="protein sequence ID" value="ETX28453.1"/>
    <property type="molecule type" value="Genomic_DNA"/>
</dbReference>
<accession>X7F6V5</accession>
<dbReference type="AlphaFoldDB" id="X7F6V5"/>
<dbReference type="SUPFAM" id="SSF56349">
    <property type="entry name" value="DNA breaking-rejoining enzymes"/>
    <property type="match status" value="1"/>
</dbReference>
<dbReference type="InterPro" id="IPR013762">
    <property type="entry name" value="Integrase-like_cat_sf"/>
</dbReference>
<dbReference type="InterPro" id="IPR002104">
    <property type="entry name" value="Integrase_catalytic"/>
</dbReference>
<feature type="domain" description="Tyr recombinase" evidence="3">
    <location>
        <begin position="364"/>
        <end position="572"/>
    </location>
</feature>
<evidence type="ECO:0000313" key="5">
    <source>
        <dbReference type="Proteomes" id="UP000023430"/>
    </source>
</evidence>
<dbReference type="GO" id="GO:0006310">
    <property type="term" value="P:DNA recombination"/>
    <property type="evidence" value="ECO:0007669"/>
    <property type="project" value="UniProtKB-KW"/>
</dbReference>
<dbReference type="Proteomes" id="UP000023430">
    <property type="component" value="Unassembled WGS sequence"/>
</dbReference>
<keyword evidence="5" id="KW-1185">Reference proteome</keyword>
<comment type="caution">
    <text evidence="4">The sequence shown here is derived from an EMBL/GenBank/DDBJ whole genome shotgun (WGS) entry which is preliminary data.</text>
</comment>
<dbReference type="PANTHER" id="PTHR30349:SF64">
    <property type="entry name" value="PROPHAGE INTEGRASE INTD-RELATED"/>
    <property type="match status" value="1"/>
</dbReference>
<dbReference type="GO" id="GO:0003677">
    <property type="term" value="F:DNA binding"/>
    <property type="evidence" value="ECO:0007669"/>
    <property type="project" value="InterPro"/>
</dbReference>
<organism evidence="4 5">
    <name type="scientific">Roseivivax isoporae LMG 25204</name>
    <dbReference type="NCBI Taxonomy" id="1449351"/>
    <lineage>
        <taxon>Bacteria</taxon>
        <taxon>Pseudomonadati</taxon>
        <taxon>Pseudomonadota</taxon>
        <taxon>Alphaproteobacteria</taxon>
        <taxon>Rhodobacterales</taxon>
        <taxon>Roseobacteraceae</taxon>
        <taxon>Roseivivax</taxon>
    </lineage>
</organism>
<dbReference type="STRING" id="1449351.RISW2_06650"/>
<evidence type="ECO:0000259" key="3">
    <source>
        <dbReference type="PROSITE" id="PS51898"/>
    </source>
</evidence>
<gene>
    <name evidence="4" type="ORF">RISW2_06650</name>
</gene>
<dbReference type="eggNOG" id="COG0582">
    <property type="taxonomic scope" value="Bacteria"/>
</dbReference>
<keyword evidence="1" id="KW-0229">DNA integration</keyword>
<dbReference type="PANTHER" id="PTHR30349">
    <property type="entry name" value="PHAGE INTEGRASE-RELATED"/>
    <property type="match status" value="1"/>
</dbReference>
<name>X7F6V5_9RHOB</name>
<reference evidence="4 5" key="1">
    <citation type="submission" date="2014-01" db="EMBL/GenBank/DDBJ databases">
        <title>Roseivivax isoporae LMG 25204 Genome Sequencing.</title>
        <authorList>
            <person name="Lai Q."/>
            <person name="Li G."/>
            <person name="Shao Z."/>
        </authorList>
    </citation>
    <scope>NUCLEOTIDE SEQUENCE [LARGE SCALE GENOMIC DNA]</scope>
    <source>
        <strain evidence="4 5">LMG 25204</strain>
    </source>
</reference>
<dbReference type="InterPro" id="IPR011010">
    <property type="entry name" value="DNA_brk_join_enz"/>
</dbReference>